<feature type="region of interest" description="Disordered" evidence="1">
    <location>
        <begin position="194"/>
        <end position="225"/>
    </location>
</feature>
<keyword evidence="3" id="KW-1185">Reference proteome</keyword>
<dbReference type="Proteomes" id="UP000422648">
    <property type="component" value="Segment"/>
</dbReference>
<evidence type="ECO:0000313" key="2">
    <source>
        <dbReference type="EMBL" id="BBI90691.1"/>
    </source>
</evidence>
<dbReference type="EMBL" id="AP019524">
    <property type="protein sequence ID" value="BBI90691.1"/>
    <property type="molecule type" value="Genomic_DNA"/>
</dbReference>
<sequence>MNLVDYAKKNIKAYHTYKGSSKTMTLYFDVEKYTDESLGIPRTEMPQINWEDFLYALTPLKNKTKLSMGVSLAKDLKPTQGEINISKVIRNIIKGKEFNQGYTFIVDKDYRIIDGHHKHVQLLIQEPSCVVNYVRFEELSAPKVIDLLNNILYCPKVDLNDNIIESLLESYGQQPPSASVGMGAVELPKVSTSTAQAMNPDNRGSGDVPSPQKNKKYAEHKPANESRGVNRFYTSEYLKKLSKDTKKAITQHKQNINVLNLPLDENHPLASIMDLHL</sequence>
<evidence type="ECO:0000256" key="1">
    <source>
        <dbReference type="SAM" id="MobiDB-lite"/>
    </source>
</evidence>
<proteinExistence type="predicted"/>
<name>A0A5S9HXS5_9CAUD</name>
<reference evidence="2 3" key="1">
    <citation type="journal article" date="2019" name="Arch. Virol.">
        <title>A novel jumbo Tenacibaculum maritimum lytic phage with head-fiber-like appendages.</title>
        <authorList>
            <person name="Kawato Y."/>
            <person name="Istiqomah I."/>
            <person name="Gaafar A.Y."/>
            <person name="Hanaoka M."/>
            <person name="Ishimaru K."/>
            <person name="Yasuike M."/>
            <person name="Nishiki I."/>
            <person name="Nakamura Y."/>
            <person name="Fujiwara A."/>
            <person name="Nakai T."/>
        </authorList>
    </citation>
    <scope>NUCLEOTIDE SEQUENCE [LARGE SCALE GENOMIC DNA]</scope>
    <source>
        <strain evidence="2 3">PTm1</strain>
    </source>
</reference>
<organism evidence="2 3">
    <name type="scientific">Tenacibaculum phage PTm1</name>
    <dbReference type="NCBI Taxonomy" id="2547425"/>
    <lineage>
        <taxon>Viruses</taxon>
        <taxon>Duplodnaviria</taxon>
        <taxon>Heunggongvirae</taxon>
        <taxon>Uroviricota</taxon>
        <taxon>Caudoviricetes</taxon>
        <taxon>Shirahamavirus</taxon>
        <taxon>Shirahamavirus PTm1</taxon>
    </lineage>
</organism>
<evidence type="ECO:0000313" key="3">
    <source>
        <dbReference type="Proteomes" id="UP000422648"/>
    </source>
</evidence>
<dbReference type="KEGG" id="vg:55803104"/>
<accession>A0A5S9HXS5</accession>
<dbReference type="RefSeq" id="YP_009873983.1">
    <property type="nucleotide sequence ID" value="NC_049340.1"/>
</dbReference>
<protein>
    <submittedName>
        <fullName evidence="2">Uncharacterized protein</fullName>
    </submittedName>
</protein>
<dbReference type="GeneID" id="55803104"/>